<proteinExistence type="predicted"/>
<dbReference type="eggNOG" id="ENOG5033A0P">
    <property type="taxonomic scope" value="Bacteria"/>
</dbReference>
<dbReference type="OrthoDB" id="1247025at2"/>
<name>A0A1V3U524_ELIME</name>
<dbReference type="AlphaFoldDB" id="A0A1V3U524"/>
<evidence type="ECO:0000313" key="4">
    <source>
        <dbReference type="Proteomes" id="UP000188947"/>
    </source>
</evidence>
<dbReference type="STRING" id="238.BBD35_01790"/>
<dbReference type="RefSeq" id="WP_069215557.1">
    <property type="nucleotide sequence ID" value="NZ_CP016378.1"/>
</dbReference>
<protein>
    <submittedName>
        <fullName evidence="3">Uncharacterized protein</fullName>
    </submittedName>
</protein>
<comment type="caution">
    <text evidence="3">The sequence shown here is derived from an EMBL/GenBank/DDBJ whole genome shotgun (WGS) entry which is preliminary data.</text>
</comment>
<evidence type="ECO:0000256" key="1">
    <source>
        <dbReference type="SAM" id="MobiDB-lite"/>
    </source>
</evidence>
<reference evidence="3 4" key="1">
    <citation type="submission" date="2016-11" db="EMBL/GenBank/DDBJ databases">
        <title>Genome sequence and comparative genomic analysis of clinical strain Elizabethkingia meningoseptica 61421 PRCM.</title>
        <authorList>
            <person name="Wang M."/>
            <person name="Hu S."/>
            <person name="Cao L."/>
            <person name="Jiang T."/>
            <person name="Zhou Y."/>
            <person name="Ming D."/>
        </authorList>
    </citation>
    <scope>NUCLEOTIDE SEQUENCE [LARGE SCALE GENOMIC DNA]</scope>
    <source>
        <strain evidence="3 4">61421 PRCM</strain>
    </source>
</reference>
<dbReference type="EMBL" id="MPOG01000001">
    <property type="protein sequence ID" value="OOH98123.1"/>
    <property type="molecule type" value="Genomic_DNA"/>
</dbReference>
<dbReference type="Proteomes" id="UP000188947">
    <property type="component" value="Unassembled WGS sequence"/>
</dbReference>
<feature type="transmembrane region" description="Helical" evidence="2">
    <location>
        <begin position="46"/>
        <end position="66"/>
    </location>
</feature>
<organism evidence="3 4">
    <name type="scientific">Elizabethkingia meningoseptica</name>
    <name type="common">Chryseobacterium meningosepticum</name>
    <dbReference type="NCBI Taxonomy" id="238"/>
    <lineage>
        <taxon>Bacteria</taxon>
        <taxon>Pseudomonadati</taxon>
        <taxon>Bacteroidota</taxon>
        <taxon>Flavobacteriia</taxon>
        <taxon>Flavobacteriales</taxon>
        <taxon>Weeksellaceae</taxon>
        <taxon>Elizabethkingia</taxon>
    </lineage>
</organism>
<keyword evidence="2" id="KW-0472">Membrane</keyword>
<keyword evidence="4" id="KW-1185">Reference proteome</keyword>
<keyword evidence="2" id="KW-1133">Transmembrane helix</keyword>
<evidence type="ECO:0000313" key="3">
    <source>
        <dbReference type="EMBL" id="OOH98123.1"/>
    </source>
</evidence>
<gene>
    <name evidence="3" type="ORF">BMF97_02325</name>
</gene>
<evidence type="ECO:0000256" key="2">
    <source>
        <dbReference type="SAM" id="Phobius"/>
    </source>
</evidence>
<feature type="region of interest" description="Disordered" evidence="1">
    <location>
        <begin position="148"/>
        <end position="173"/>
    </location>
</feature>
<sequence length="208" mass="23594">MKSDKLENYIKNQLENREITPSRDLWSEIKMDTGESPQKSTKNNRLIWLLAACFILIFGLAGLLFMKEQKQVDHISVTKLDQPVEIQQQKETVQPETPVKADTVTPVIRKESPKNTIAQQHPANTVQKQTSVQEIHSKPENVISVEEPKTAPALPNQEKIASSTTTKEQTDKKRKYVDPKILLFSVENREAIEKTKDGSNVASVQIHK</sequence>
<keyword evidence="2" id="KW-0812">Transmembrane</keyword>
<accession>A0A1V3U524</accession>